<keyword evidence="2 4" id="KW-0863">Zinc-finger</keyword>
<dbReference type="CDD" id="cd16495">
    <property type="entry name" value="RING_CH-C4HC3_MARCH"/>
    <property type="match status" value="1"/>
</dbReference>
<name>A0ABR2LEA6_9ASPA</name>
<proteinExistence type="predicted"/>
<feature type="domain" description="RING-type" evidence="5">
    <location>
        <begin position="49"/>
        <end position="95"/>
    </location>
</feature>
<feature type="domain" description="RING-CH-type" evidence="6">
    <location>
        <begin position="41"/>
        <end position="101"/>
    </location>
</feature>
<evidence type="ECO:0000259" key="6">
    <source>
        <dbReference type="PROSITE" id="PS51292"/>
    </source>
</evidence>
<dbReference type="PANTHER" id="PTHR23012">
    <property type="entry name" value="RING/FYVE/PHD ZINC FINGER DOMAIN-CONTAINING"/>
    <property type="match status" value="1"/>
</dbReference>
<dbReference type="PANTHER" id="PTHR23012:SF93">
    <property type="entry name" value="RING_FYVE_PHD ZINC FINGER SUPERFAMILY PROTEIN"/>
    <property type="match status" value="1"/>
</dbReference>
<evidence type="ECO:0000313" key="8">
    <source>
        <dbReference type="Proteomes" id="UP001412067"/>
    </source>
</evidence>
<keyword evidence="8" id="KW-1185">Reference proteome</keyword>
<evidence type="ECO:0000256" key="4">
    <source>
        <dbReference type="PROSITE-ProRule" id="PRU00175"/>
    </source>
</evidence>
<keyword evidence="1" id="KW-0479">Metal-binding</keyword>
<dbReference type="InterPro" id="IPR013083">
    <property type="entry name" value="Znf_RING/FYVE/PHD"/>
</dbReference>
<dbReference type="SUPFAM" id="SSF57850">
    <property type="entry name" value="RING/U-box"/>
    <property type="match status" value="1"/>
</dbReference>
<evidence type="ECO:0008006" key="9">
    <source>
        <dbReference type="Google" id="ProtNLM"/>
    </source>
</evidence>
<dbReference type="Pfam" id="PF12906">
    <property type="entry name" value="RINGv"/>
    <property type="match status" value="1"/>
</dbReference>
<dbReference type="InterPro" id="IPR011016">
    <property type="entry name" value="Znf_RING-CH"/>
</dbReference>
<organism evidence="7 8">
    <name type="scientific">Platanthera guangdongensis</name>
    <dbReference type="NCBI Taxonomy" id="2320717"/>
    <lineage>
        <taxon>Eukaryota</taxon>
        <taxon>Viridiplantae</taxon>
        <taxon>Streptophyta</taxon>
        <taxon>Embryophyta</taxon>
        <taxon>Tracheophyta</taxon>
        <taxon>Spermatophyta</taxon>
        <taxon>Magnoliopsida</taxon>
        <taxon>Liliopsida</taxon>
        <taxon>Asparagales</taxon>
        <taxon>Orchidaceae</taxon>
        <taxon>Orchidoideae</taxon>
        <taxon>Orchideae</taxon>
        <taxon>Orchidinae</taxon>
        <taxon>Platanthera</taxon>
    </lineage>
</organism>
<evidence type="ECO:0000313" key="7">
    <source>
        <dbReference type="EMBL" id="KAK8939330.1"/>
    </source>
</evidence>
<reference evidence="7 8" key="1">
    <citation type="journal article" date="2022" name="Nat. Plants">
        <title>Genomes of leafy and leafless Platanthera orchids illuminate the evolution of mycoheterotrophy.</title>
        <authorList>
            <person name="Li M.H."/>
            <person name="Liu K.W."/>
            <person name="Li Z."/>
            <person name="Lu H.C."/>
            <person name="Ye Q.L."/>
            <person name="Zhang D."/>
            <person name="Wang J.Y."/>
            <person name="Li Y.F."/>
            <person name="Zhong Z.M."/>
            <person name="Liu X."/>
            <person name="Yu X."/>
            <person name="Liu D.K."/>
            <person name="Tu X.D."/>
            <person name="Liu B."/>
            <person name="Hao Y."/>
            <person name="Liao X.Y."/>
            <person name="Jiang Y.T."/>
            <person name="Sun W.H."/>
            <person name="Chen J."/>
            <person name="Chen Y.Q."/>
            <person name="Ai Y."/>
            <person name="Zhai J.W."/>
            <person name="Wu S.S."/>
            <person name="Zhou Z."/>
            <person name="Hsiao Y.Y."/>
            <person name="Wu W.L."/>
            <person name="Chen Y.Y."/>
            <person name="Lin Y.F."/>
            <person name="Hsu J.L."/>
            <person name="Li C.Y."/>
            <person name="Wang Z.W."/>
            <person name="Zhao X."/>
            <person name="Zhong W.Y."/>
            <person name="Ma X.K."/>
            <person name="Ma L."/>
            <person name="Huang J."/>
            <person name="Chen G.Z."/>
            <person name="Huang M.Z."/>
            <person name="Huang L."/>
            <person name="Peng D.H."/>
            <person name="Luo Y.B."/>
            <person name="Zou S.Q."/>
            <person name="Chen S.P."/>
            <person name="Lan S."/>
            <person name="Tsai W.C."/>
            <person name="Van de Peer Y."/>
            <person name="Liu Z.J."/>
        </authorList>
    </citation>
    <scope>NUCLEOTIDE SEQUENCE [LARGE SCALE GENOMIC DNA]</scope>
    <source>
        <strain evidence="7">Lor288</strain>
    </source>
</reference>
<dbReference type="PROSITE" id="PS50089">
    <property type="entry name" value="ZF_RING_2"/>
    <property type="match status" value="1"/>
</dbReference>
<protein>
    <recommendedName>
        <fullName evidence="9">RING-CH-type domain-containing protein</fullName>
    </recommendedName>
</protein>
<comment type="caution">
    <text evidence="7">The sequence shown here is derived from an EMBL/GenBank/DDBJ whole genome shotgun (WGS) entry which is preliminary data.</text>
</comment>
<dbReference type="PROSITE" id="PS51292">
    <property type="entry name" value="ZF_RING_CH"/>
    <property type="match status" value="1"/>
</dbReference>
<dbReference type="InterPro" id="IPR033275">
    <property type="entry name" value="MARCH-like"/>
</dbReference>
<evidence type="ECO:0000256" key="1">
    <source>
        <dbReference type="ARBA" id="ARBA00022723"/>
    </source>
</evidence>
<dbReference type="InterPro" id="IPR001841">
    <property type="entry name" value="Znf_RING"/>
</dbReference>
<keyword evidence="3" id="KW-0862">Zinc</keyword>
<evidence type="ECO:0000256" key="2">
    <source>
        <dbReference type="ARBA" id="ARBA00022771"/>
    </source>
</evidence>
<gene>
    <name evidence="7" type="ORF">KSP40_PGU001617</name>
</gene>
<dbReference type="SMART" id="SM00744">
    <property type="entry name" value="RINGv"/>
    <property type="match status" value="1"/>
</dbReference>
<evidence type="ECO:0000256" key="3">
    <source>
        <dbReference type="ARBA" id="ARBA00022833"/>
    </source>
</evidence>
<accession>A0ABR2LEA6</accession>
<dbReference type="EMBL" id="JBBWWR010000020">
    <property type="protein sequence ID" value="KAK8939330.1"/>
    <property type="molecule type" value="Genomic_DNA"/>
</dbReference>
<evidence type="ECO:0000259" key="5">
    <source>
        <dbReference type="PROSITE" id="PS50089"/>
    </source>
</evidence>
<dbReference type="Gene3D" id="3.30.40.10">
    <property type="entry name" value="Zinc/RING finger domain, C3HC4 (zinc finger)"/>
    <property type="match status" value="1"/>
</dbReference>
<dbReference type="Proteomes" id="UP001412067">
    <property type="component" value="Unassembled WGS sequence"/>
</dbReference>
<sequence>MEEYYVLHVDNLLRKSKAAEAALLGRKLIVDKLNVYDGKGISITELVECRICHDEDEEFNMEIPCACCGTMKYAHRKCIQRWCDEKGDISCEICRQVLVLGIVLECSAEGRLPLVPMMLEDSESILI</sequence>